<comment type="caution">
    <text evidence="3">The sequence shown here is derived from an EMBL/GenBank/DDBJ whole genome shotgun (WGS) entry which is preliminary data.</text>
</comment>
<feature type="transmembrane region" description="Helical" evidence="1">
    <location>
        <begin position="12"/>
        <end position="33"/>
    </location>
</feature>
<dbReference type="InterPro" id="IPR012902">
    <property type="entry name" value="N_methyl_site"/>
</dbReference>
<dbReference type="Gene3D" id="3.30.700.10">
    <property type="entry name" value="Glycoprotein, Type 4 Pilin"/>
    <property type="match status" value="1"/>
</dbReference>
<evidence type="ECO:0000259" key="2">
    <source>
        <dbReference type="Pfam" id="PF08334"/>
    </source>
</evidence>
<evidence type="ECO:0000313" key="4">
    <source>
        <dbReference type="Proteomes" id="UP000033847"/>
    </source>
</evidence>
<sequence length="163" mass="18386">MKRNSKSNGFTLLEITIVMAILLILIGVTISLISPVSSKGKARDNKRLSDISTLDRAINEYRLDYGRYPGLENFLYSSNYLPAGSPDLYSALSGWVPVDLSDYFSRYPTDPVNDATYHYEYFHNNVDYEVSTRLEQLLDKASEDGGNDPLKYELGTNLLLITL</sequence>
<dbReference type="EMBL" id="LCCU01000006">
    <property type="protein sequence ID" value="KKS38644.1"/>
    <property type="molecule type" value="Genomic_DNA"/>
</dbReference>
<gene>
    <name evidence="3" type="ORF">UV00_C0006G0042</name>
</gene>
<keyword evidence="1" id="KW-0812">Transmembrane</keyword>
<dbReference type="InterPro" id="IPR013545">
    <property type="entry name" value="T2SS_protein-GspG_C"/>
</dbReference>
<dbReference type="NCBIfam" id="TIGR02532">
    <property type="entry name" value="IV_pilin_GFxxxE"/>
    <property type="match status" value="1"/>
</dbReference>
<dbReference type="AlphaFoldDB" id="A0A0G0YPW1"/>
<keyword evidence="1" id="KW-0472">Membrane</keyword>
<dbReference type="SUPFAM" id="SSF54523">
    <property type="entry name" value="Pili subunits"/>
    <property type="match status" value="1"/>
</dbReference>
<accession>A0A0G0YPW1</accession>
<organism evidence="3 4">
    <name type="scientific">candidate division WWE3 bacterium GW2011_GWF1_42_14</name>
    <dbReference type="NCBI Taxonomy" id="1619138"/>
    <lineage>
        <taxon>Bacteria</taxon>
        <taxon>Katanobacteria</taxon>
    </lineage>
</organism>
<dbReference type="Proteomes" id="UP000033847">
    <property type="component" value="Unassembled WGS sequence"/>
</dbReference>
<evidence type="ECO:0000256" key="1">
    <source>
        <dbReference type="SAM" id="Phobius"/>
    </source>
</evidence>
<reference evidence="3 4" key="1">
    <citation type="journal article" date="2015" name="Nature">
        <title>rRNA introns, odd ribosomes, and small enigmatic genomes across a large radiation of phyla.</title>
        <authorList>
            <person name="Brown C.T."/>
            <person name="Hug L.A."/>
            <person name="Thomas B.C."/>
            <person name="Sharon I."/>
            <person name="Castelle C.J."/>
            <person name="Singh A."/>
            <person name="Wilkins M.J."/>
            <person name="Williams K.H."/>
            <person name="Banfield J.F."/>
        </authorList>
    </citation>
    <scope>NUCLEOTIDE SEQUENCE [LARGE SCALE GENOMIC DNA]</scope>
</reference>
<dbReference type="InterPro" id="IPR045584">
    <property type="entry name" value="Pilin-like"/>
</dbReference>
<proteinExistence type="predicted"/>
<name>A0A0G0YPW1_UNCKA</name>
<feature type="domain" description="Type II secretion system protein GspG C-terminal" evidence="2">
    <location>
        <begin position="37"/>
        <end position="130"/>
    </location>
</feature>
<dbReference type="Pfam" id="PF07963">
    <property type="entry name" value="N_methyl"/>
    <property type="match status" value="1"/>
</dbReference>
<protein>
    <recommendedName>
        <fullName evidence="2">Type II secretion system protein GspG C-terminal domain-containing protein</fullName>
    </recommendedName>
</protein>
<dbReference type="Pfam" id="PF08334">
    <property type="entry name" value="T2SSG"/>
    <property type="match status" value="1"/>
</dbReference>
<evidence type="ECO:0000313" key="3">
    <source>
        <dbReference type="EMBL" id="KKS38644.1"/>
    </source>
</evidence>
<keyword evidence="1" id="KW-1133">Transmembrane helix</keyword>